<name>A0AAE0KN18_9CHLO</name>
<evidence type="ECO:0000313" key="1">
    <source>
        <dbReference type="EMBL" id="KAK3254866.1"/>
    </source>
</evidence>
<dbReference type="AlphaFoldDB" id="A0AAE0KN18"/>
<dbReference type="Proteomes" id="UP001190700">
    <property type="component" value="Unassembled WGS sequence"/>
</dbReference>
<accession>A0AAE0KN18</accession>
<gene>
    <name evidence="1" type="ORF">CYMTET_35934</name>
</gene>
<protein>
    <submittedName>
        <fullName evidence="1">Uncharacterized protein</fullName>
    </submittedName>
</protein>
<evidence type="ECO:0000313" key="2">
    <source>
        <dbReference type="Proteomes" id="UP001190700"/>
    </source>
</evidence>
<proteinExistence type="predicted"/>
<sequence>GLHSIGGALAGLRTIGGALAGLRAIGGALAGLRTIGGALPGLRTIGRALAGLRTIGRALAGLRTIGRALAGLRTIGGALARCLWGKGEPLSAGKGVAVGLLQALDGQGIWWVSALSQIIYGVSFWQWRGARQEEGVLPQRSVTGCGSVSGTGIQDSTCLPALPTVPLAISP</sequence>
<feature type="non-terminal residue" evidence="1">
    <location>
        <position position="1"/>
    </location>
</feature>
<keyword evidence="2" id="KW-1185">Reference proteome</keyword>
<organism evidence="1 2">
    <name type="scientific">Cymbomonas tetramitiformis</name>
    <dbReference type="NCBI Taxonomy" id="36881"/>
    <lineage>
        <taxon>Eukaryota</taxon>
        <taxon>Viridiplantae</taxon>
        <taxon>Chlorophyta</taxon>
        <taxon>Pyramimonadophyceae</taxon>
        <taxon>Pyramimonadales</taxon>
        <taxon>Pyramimonadaceae</taxon>
        <taxon>Cymbomonas</taxon>
    </lineage>
</organism>
<comment type="caution">
    <text evidence="1">The sequence shown here is derived from an EMBL/GenBank/DDBJ whole genome shotgun (WGS) entry which is preliminary data.</text>
</comment>
<reference evidence="1 2" key="1">
    <citation type="journal article" date="2015" name="Genome Biol. Evol.">
        <title>Comparative Genomics of a Bacterivorous Green Alga Reveals Evolutionary Causalities and Consequences of Phago-Mixotrophic Mode of Nutrition.</title>
        <authorList>
            <person name="Burns J.A."/>
            <person name="Paasch A."/>
            <person name="Narechania A."/>
            <person name="Kim E."/>
        </authorList>
    </citation>
    <scope>NUCLEOTIDE SEQUENCE [LARGE SCALE GENOMIC DNA]</scope>
    <source>
        <strain evidence="1 2">PLY_AMNH</strain>
    </source>
</reference>
<dbReference type="EMBL" id="LGRX02023115">
    <property type="protein sequence ID" value="KAK3254866.1"/>
    <property type="molecule type" value="Genomic_DNA"/>
</dbReference>